<dbReference type="AlphaFoldDB" id="A0A816HHC3"/>
<dbReference type="Gene3D" id="1.10.4080.10">
    <property type="entry name" value="ADP-ribosylation/Crystallin J1"/>
    <property type="match status" value="1"/>
</dbReference>
<dbReference type="InterPro" id="IPR036705">
    <property type="entry name" value="Ribosyl_crysJ1_sf"/>
</dbReference>
<dbReference type="PANTHER" id="PTHR16222:SF28">
    <property type="entry name" value="ADP-RIBOSYLGLYCOHYDROLASE"/>
    <property type="match status" value="1"/>
</dbReference>
<feature type="binding site" evidence="1">
    <location>
        <position position="517"/>
    </location>
    <ligand>
        <name>Mg(2+)</name>
        <dbReference type="ChEBI" id="CHEBI:18420"/>
        <label>1</label>
    </ligand>
</feature>
<organism evidence="2 3">
    <name type="scientific">Rotaria magnacalcarata</name>
    <dbReference type="NCBI Taxonomy" id="392030"/>
    <lineage>
        <taxon>Eukaryota</taxon>
        <taxon>Metazoa</taxon>
        <taxon>Spiralia</taxon>
        <taxon>Gnathifera</taxon>
        <taxon>Rotifera</taxon>
        <taxon>Eurotatoria</taxon>
        <taxon>Bdelloidea</taxon>
        <taxon>Philodinida</taxon>
        <taxon>Philodinidae</taxon>
        <taxon>Rotaria</taxon>
    </lineage>
</organism>
<feature type="binding site" evidence="1">
    <location>
        <position position="516"/>
    </location>
    <ligand>
        <name>Mg(2+)</name>
        <dbReference type="ChEBI" id="CHEBI:18420"/>
        <label>1</label>
    </ligand>
</feature>
<comment type="caution">
    <text evidence="2">The sequence shown here is derived from an EMBL/GenBank/DDBJ whole genome shotgun (WGS) entry which is preliminary data.</text>
</comment>
<dbReference type="InterPro" id="IPR050792">
    <property type="entry name" value="ADP-ribosylglycohydrolase"/>
</dbReference>
<dbReference type="Pfam" id="PF03747">
    <property type="entry name" value="ADP_ribosyl_GH"/>
    <property type="match status" value="1"/>
</dbReference>
<feature type="binding site" evidence="1">
    <location>
        <position position="293"/>
    </location>
    <ligand>
        <name>Mg(2+)</name>
        <dbReference type="ChEBI" id="CHEBI:18420"/>
        <label>1</label>
    </ligand>
</feature>
<feature type="binding site" evidence="1">
    <location>
        <position position="514"/>
    </location>
    <ligand>
        <name>Mg(2+)</name>
        <dbReference type="ChEBI" id="CHEBI:18420"/>
        <label>1</label>
    </ligand>
</feature>
<proteinExistence type="predicted"/>
<keyword evidence="1" id="KW-0460">Magnesium</keyword>
<accession>A0A816HHC3</accession>
<reference evidence="2" key="1">
    <citation type="submission" date="2021-02" db="EMBL/GenBank/DDBJ databases">
        <authorList>
            <person name="Nowell W R."/>
        </authorList>
    </citation>
    <scope>NUCLEOTIDE SEQUENCE</scope>
</reference>
<dbReference type="EMBL" id="CAJNOW010022095">
    <property type="protein sequence ID" value="CAF1686553.1"/>
    <property type="molecule type" value="Genomic_DNA"/>
</dbReference>
<protein>
    <submittedName>
        <fullName evidence="2">Uncharacterized protein</fullName>
    </submittedName>
</protein>
<feature type="binding site" evidence="1">
    <location>
        <position position="292"/>
    </location>
    <ligand>
        <name>Mg(2+)</name>
        <dbReference type="ChEBI" id="CHEBI:18420"/>
        <label>1</label>
    </ligand>
</feature>
<sequence>MPNKSCTATVIIELSPFRLFQNHIVTYLIRFPSVMGGDKYEGVINDGFDDNSDAQRIYYDELISFPKNHLGASCVIVFNHLFRSRGPPRTDDQCDVNHKNPVFYPYVDLDPSEAQWKLKQSLGDEEAEKATKNRFQIINIRRPLGSEVIRNKPLTVHLKISKRCRSISEISLFILILNFVMGNTCNMSKKHRTEVVYTSDFKDGIDPNVTYVPNEPDLLEPLLINPNDNAMLDRLLGCAYGQALGDAYGLSTEFETREKIHRNYPDASVLIPFPNYITTIHSRRWKRGDWTDDTDQWILILDTLTEGKGDEKVFAKKLKRWVENGFREVGDSVGMGLGANVQQVVYSDGYLTDPLKISEMVWERSNRQAAPNGAVMRCSASAFVHYNDREKVKSTTISMCKTTHFDPRCIASCLAVCLTITHLVEKKVNDNEIEPLIKHVQDETIEILGDNLSREHRELFLWHIDPSRTLRDLELDDPKSIGFTYKCLASGFYGLRSKRSFQQTLNDLIRCGGDADTNGAVCGTMYGARYGYKSLPAQWLRAMPFKKWFDQKIISCLTHMNFITAELIDT</sequence>
<keyword evidence="1" id="KW-0479">Metal-binding</keyword>
<dbReference type="InterPro" id="IPR005502">
    <property type="entry name" value="Ribosyl_crysJ1"/>
</dbReference>
<evidence type="ECO:0000313" key="3">
    <source>
        <dbReference type="Proteomes" id="UP000663834"/>
    </source>
</evidence>
<comment type="cofactor">
    <cofactor evidence="1">
        <name>Mg(2+)</name>
        <dbReference type="ChEBI" id="CHEBI:18420"/>
    </cofactor>
    <text evidence="1">Binds 2 magnesium ions per subunit.</text>
</comment>
<feature type="binding site" evidence="1">
    <location>
        <position position="291"/>
    </location>
    <ligand>
        <name>Mg(2+)</name>
        <dbReference type="ChEBI" id="CHEBI:18420"/>
        <label>1</label>
    </ligand>
</feature>
<dbReference type="Proteomes" id="UP000663834">
    <property type="component" value="Unassembled WGS sequence"/>
</dbReference>
<gene>
    <name evidence="2" type="ORF">KQP761_LOCUS38826</name>
</gene>
<dbReference type="OrthoDB" id="2021138at2759"/>
<dbReference type="GO" id="GO:0046872">
    <property type="term" value="F:metal ion binding"/>
    <property type="evidence" value="ECO:0007669"/>
    <property type="project" value="UniProtKB-KW"/>
</dbReference>
<evidence type="ECO:0000313" key="2">
    <source>
        <dbReference type="EMBL" id="CAF1686553.1"/>
    </source>
</evidence>
<dbReference type="SUPFAM" id="SSF101478">
    <property type="entry name" value="ADP-ribosylglycohydrolase"/>
    <property type="match status" value="1"/>
</dbReference>
<dbReference type="PANTHER" id="PTHR16222">
    <property type="entry name" value="ADP-RIBOSYLGLYCOHYDROLASE"/>
    <property type="match status" value="1"/>
</dbReference>
<name>A0A816HHC3_9BILA</name>
<evidence type="ECO:0000256" key="1">
    <source>
        <dbReference type="PIRSR" id="PIRSR605502-1"/>
    </source>
</evidence>